<evidence type="ECO:0000256" key="1">
    <source>
        <dbReference type="ARBA" id="ARBA00022741"/>
    </source>
</evidence>
<evidence type="ECO:0000313" key="5">
    <source>
        <dbReference type="EMBL" id="TQJ09927.1"/>
    </source>
</evidence>
<dbReference type="PANTHER" id="PTHR32309">
    <property type="entry name" value="TYROSINE-PROTEIN KINASE"/>
    <property type="match status" value="1"/>
</dbReference>
<evidence type="ECO:0000259" key="4">
    <source>
        <dbReference type="Pfam" id="PF01656"/>
    </source>
</evidence>
<keyword evidence="1" id="KW-0547">Nucleotide-binding</keyword>
<keyword evidence="3" id="KW-0812">Transmembrane</keyword>
<accession>A0A542E3M8</accession>
<reference evidence="5 6" key="1">
    <citation type="submission" date="2019-06" db="EMBL/GenBank/DDBJ databases">
        <title>Sequencing the genomes of 1000 actinobacteria strains.</title>
        <authorList>
            <person name="Klenk H.-P."/>
        </authorList>
    </citation>
    <scope>NUCLEOTIDE SEQUENCE [LARGE SCALE GENOMIC DNA]</scope>
    <source>
        <strain evidence="5 6">DSM 18607</strain>
    </source>
</reference>
<dbReference type="GO" id="GO:0005524">
    <property type="term" value="F:ATP binding"/>
    <property type="evidence" value="ECO:0007669"/>
    <property type="project" value="UniProtKB-KW"/>
</dbReference>
<dbReference type="InterPro" id="IPR027417">
    <property type="entry name" value="P-loop_NTPase"/>
</dbReference>
<dbReference type="EMBL" id="VFMN01000001">
    <property type="protein sequence ID" value="TQJ09927.1"/>
    <property type="molecule type" value="Genomic_DNA"/>
</dbReference>
<dbReference type="GO" id="GO:0004713">
    <property type="term" value="F:protein tyrosine kinase activity"/>
    <property type="evidence" value="ECO:0007669"/>
    <property type="project" value="TreeGrafter"/>
</dbReference>
<keyword evidence="2" id="KW-0067">ATP-binding</keyword>
<keyword evidence="6" id="KW-1185">Reference proteome</keyword>
<organism evidence="5 6">
    <name type="scientific">Lapillicoccus jejuensis</name>
    <dbReference type="NCBI Taxonomy" id="402171"/>
    <lineage>
        <taxon>Bacteria</taxon>
        <taxon>Bacillati</taxon>
        <taxon>Actinomycetota</taxon>
        <taxon>Actinomycetes</taxon>
        <taxon>Micrococcales</taxon>
        <taxon>Intrasporangiaceae</taxon>
        <taxon>Lapillicoccus</taxon>
    </lineage>
</organism>
<evidence type="ECO:0000256" key="3">
    <source>
        <dbReference type="SAM" id="Phobius"/>
    </source>
</evidence>
<dbReference type="InterPro" id="IPR005702">
    <property type="entry name" value="Wzc-like_C"/>
</dbReference>
<dbReference type="InterPro" id="IPR002586">
    <property type="entry name" value="CobQ/CobB/MinD/ParA_Nub-bd_dom"/>
</dbReference>
<proteinExistence type="predicted"/>
<sequence length="495" mass="49763">MGTARTGVQVDGVRVGPRGAAFLVVMALLGAVVAVLLCGRTTTTYSATTGVFVAVDPTTAQVHGADGAAVVRERAKAYADAATSPEVLRAVVTRLNLPESWTTLSSQVSASHPDTGLDVDVTARAASPALARSIADAVGDQLCLTARTLEPTTPAGAALVKLTVDRPATLPTSPEGLPDVPTGLVGGLLGLGAGALALLARRRLETTVRGRRDAAALTAAPVLATVPLGVEAPRPLRGPFDATGPLGAVDETGRAFDDLAHGLLGLPLPQAVRTLVVCSADAGDGKSSVAAQLAQALAATGERVLLVDADLRRPRQHEVFETALSPGLTDVLGGADLATCVTPCPGAPTLDVLPAGATSCRSTDLVGTHRMAEVLQDWTDEGYLVVVDAPPLLPVIDGAILARMAQGALLVTRARQTSREHLAGAAELLRTSGAGLLGVVVNGVAPTGRPLAAEPAGARVGAAAGTAEGAGALGVGVPARLRPTVSRTVRVTTGS</sequence>
<dbReference type="SUPFAM" id="SSF52540">
    <property type="entry name" value="P-loop containing nucleoside triphosphate hydrolases"/>
    <property type="match status" value="1"/>
</dbReference>
<name>A0A542E3M8_9MICO</name>
<evidence type="ECO:0000256" key="2">
    <source>
        <dbReference type="ARBA" id="ARBA00022840"/>
    </source>
</evidence>
<dbReference type="Pfam" id="PF01656">
    <property type="entry name" value="CbiA"/>
    <property type="match status" value="1"/>
</dbReference>
<feature type="transmembrane region" description="Helical" evidence="3">
    <location>
        <begin position="20"/>
        <end position="39"/>
    </location>
</feature>
<dbReference type="CDD" id="cd05387">
    <property type="entry name" value="BY-kinase"/>
    <property type="match status" value="1"/>
</dbReference>
<dbReference type="Gene3D" id="3.40.50.300">
    <property type="entry name" value="P-loop containing nucleotide triphosphate hydrolases"/>
    <property type="match status" value="1"/>
</dbReference>
<gene>
    <name evidence="5" type="ORF">FB458_3043</name>
</gene>
<dbReference type="GO" id="GO:0005886">
    <property type="term" value="C:plasma membrane"/>
    <property type="evidence" value="ECO:0007669"/>
    <property type="project" value="TreeGrafter"/>
</dbReference>
<protein>
    <submittedName>
        <fullName evidence="5">Capsular exopolysaccharide synthesis family protein</fullName>
    </submittedName>
</protein>
<keyword evidence="3" id="KW-0472">Membrane</keyword>
<comment type="caution">
    <text evidence="5">The sequence shown here is derived from an EMBL/GenBank/DDBJ whole genome shotgun (WGS) entry which is preliminary data.</text>
</comment>
<feature type="domain" description="CobQ/CobB/MinD/ParA nucleotide binding" evidence="4">
    <location>
        <begin position="276"/>
        <end position="395"/>
    </location>
</feature>
<dbReference type="NCBIfam" id="TIGR01007">
    <property type="entry name" value="eps_fam"/>
    <property type="match status" value="1"/>
</dbReference>
<keyword evidence="3" id="KW-1133">Transmembrane helix</keyword>
<evidence type="ECO:0000313" key="6">
    <source>
        <dbReference type="Proteomes" id="UP000317893"/>
    </source>
</evidence>
<dbReference type="InterPro" id="IPR050445">
    <property type="entry name" value="Bact_polysacc_biosynth/exp"/>
</dbReference>
<dbReference type="Proteomes" id="UP000317893">
    <property type="component" value="Unassembled WGS sequence"/>
</dbReference>
<dbReference type="AlphaFoldDB" id="A0A542E3M8"/>
<dbReference type="PANTHER" id="PTHR32309:SF31">
    <property type="entry name" value="CAPSULAR EXOPOLYSACCHARIDE FAMILY"/>
    <property type="match status" value="1"/>
</dbReference>